<evidence type="ECO:0000313" key="11">
    <source>
        <dbReference type="Proteomes" id="UP000003656"/>
    </source>
</evidence>
<dbReference type="RefSeq" id="WP_006293961.1">
    <property type="nucleotide sequence ID" value="NZ_ABXB03000001.1"/>
</dbReference>
<evidence type="ECO:0000313" key="12">
    <source>
        <dbReference type="Proteomes" id="UP000029074"/>
    </source>
</evidence>
<gene>
    <name evidence="7 9" type="primary">pgl</name>
    <name evidence="10" type="ORF">BGLCM_1479</name>
    <name evidence="9" type="ORF">BIFGAL_02581</name>
</gene>
<dbReference type="AlphaFoldDB" id="D1NS27"/>
<dbReference type="InterPro" id="IPR039104">
    <property type="entry name" value="6PGL"/>
</dbReference>
<name>D1NS27_9BIFI</name>
<dbReference type="SUPFAM" id="SSF100950">
    <property type="entry name" value="NagB/RpiA/CoA transferase-like"/>
    <property type="match status" value="1"/>
</dbReference>
<evidence type="ECO:0000256" key="2">
    <source>
        <dbReference type="ARBA" id="ARBA00002681"/>
    </source>
</evidence>
<evidence type="ECO:0000256" key="5">
    <source>
        <dbReference type="ARBA" id="ARBA00013198"/>
    </source>
</evidence>
<comment type="caution">
    <text evidence="9">The sequence shown here is derived from an EMBL/GenBank/DDBJ whole genome shotgun (WGS) entry which is preliminary data.</text>
</comment>
<dbReference type="NCBIfam" id="TIGR01198">
    <property type="entry name" value="pgl"/>
    <property type="match status" value="1"/>
</dbReference>
<dbReference type="Proteomes" id="UP000003656">
    <property type="component" value="Unassembled WGS sequence"/>
</dbReference>
<comment type="catalytic activity">
    <reaction evidence="1 7">
        <text>6-phospho-D-glucono-1,5-lactone + H2O = 6-phospho-D-gluconate + H(+)</text>
        <dbReference type="Rhea" id="RHEA:12556"/>
        <dbReference type="ChEBI" id="CHEBI:15377"/>
        <dbReference type="ChEBI" id="CHEBI:15378"/>
        <dbReference type="ChEBI" id="CHEBI:57955"/>
        <dbReference type="ChEBI" id="CHEBI:58759"/>
        <dbReference type="EC" id="3.1.1.31"/>
    </reaction>
</comment>
<reference evidence="9 11" key="1">
    <citation type="submission" date="2009-11" db="EMBL/GenBank/DDBJ databases">
        <authorList>
            <person name="Weinstock G."/>
            <person name="Sodergren E."/>
            <person name="Clifton S."/>
            <person name="Fulton L."/>
            <person name="Fulton B."/>
            <person name="Courtney L."/>
            <person name="Fronick C."/>
            <person name="Harrison M."/>
            <person name="Strong C."/>
            <person name="Farmer C."/>
            <person name="Delahaunty K."/>
            <person name="Markovic C."/>
            <person name="Hall O."/>
            <person name="Minx P."/>
            <person name="Tomlinson C."/>
            <person name="Mitreva M."/>
            <person name="Nelson J."/>
            <person name="Hou S."/>
            <person name="Wollam A."/>
            <person name="Pepin K.H."/>
            <person name="Johnson M."/>
            <person name="Bhonagiri V."/>
            <person name="Nash W.E."/>
            <person name="Warren W."/>
            <person name="Chinwalla A."/>
            <person name="Mardis E.R."/>
            <person name="Wilson R.K."/>
        </authorList>
    </citation>
    <scope>NUCLEOTIDE SEQUENCE [LARGE SCALE GENOMIC DNA]</scope>
    <source>
        <strain evidence="9 11">DSM 20093</strain>
    </source>
</reference>
<dbReference type="GO" id="GO:0006098">
    <property type="term" value="P:pentose-phosphate shunt"/>
    <property type="evidence" value="ECO:0007669"/>
    <property type="project" value="UniProtKB-UniPathway"/>
</dbReference>
<dbReference type="OrthoDB" id="9810967at2"/>
<proteinExistence type="inferred from homology"/>
<evidence type="ECO:0000256" key="4">
    <source>
        <dbReference type="ARBA" id="ARBA00010662"/>
    </source>
</evidence>
<comment type="function">
    <text evidence="2 7">Hydrolysis of 6-phosphogluconolactone to 6-phosphogluconate.</text>
</comment>
<keyword evidence="7 9" id="KW-0378">Hydrolase</keyword>
<dbReference type="Proteomes" id="UP000029074">
    <property type="component" value="Unassembled WGS sequence"/>
</dbReference>
<dbReference type="CDD" id="cd01400">
    <property type="entry name" value="6PGL"/>
    <property type="match status" value="1"/>
</dbReference>
<dbReference type="GO" id="GO:0017057">
    <property type="term" value="F:6-phosphogluconolactonase activity"/>
    <property type="evidence" value="ECO:0007669"/>
    <property type="project" value="UniProtKB-UniRule"/>
</dbReference>
<dbReference type="eggNOG" id="COG0363">
    <property type="taxonomic scope" value="Bacteria"/>
</dbReference>
<evidence type="ECO:0000256" key="1">
    <source>
        <dbReference type="ARBA" id="ARBA00000832"/>
    </source>
</evidence>
<dbReference type="Gene3D" id="3.40.50.1360">
    <property type="match status" value="1"/>
</dbReference>
<evidence type="ECO:0000256" key="3">
    <source>
        <dbReference type="ARBA" id="ARBA00004961"/>
    </source>
</evidence>
<keyword evidence="12" id="KW-1185">Reference proteome</keyword>
<dbReference type="PANTHER" id="PTHR11054">
    <property type="entry name" value="6-PHOSPHOGLUCONOLACTONASE"/>
    <property type="match status" value="1"/>
</dbReference>
<accession>D1NS27</accession>
<evidence type="ECO:0000313" key="10">
    <source>
        <dbReference type="EMBL" id="KFI57235.1"/>
    </source>
</evidence>
<feature type="domain" description="Glucosamine/galactosamine-6-phosphate isomerase" evidence="8">
    <location>
        <begin position="11"/>
        <end position="271"/>
    </location>
</feature>
<evidence type="ECO:0000313" key="9">
    <source>
        <dbReference type="EMBL" id="EFA23479.1"/>
    </source>
</evidence>
<evidence type="ECO:0000259" key="8">
    <source>
        <dbReference type="Pfam" id="PF01182"/>
    </source>
</evidence>
<dbReference type="GO" id="GO:0005975">
    <property type="term" value="P:carbohydrate metabolic process"/>
    <property type="evidence" value="ECO:0007669"/>
    <property type="project" value="UniProtKB-UniRule"/>
</dbReference>
<protein>
    <recommendedName>
        <fullName evidence="6 7">6-phosphogluconolactonase</fullName>
        <shortName evidence="7">6PGL</shortName>
        <ecNumber evidence="5 7">3.1.1.31</ecNumber>
    </recommendedName>
</protein>
<dbReference type="STRING" id="561180.BIFGAL_02581"/>
<comment type="similarity">
    <text evidence="4 7">Belongs to the glucosamine/galactosamine-6-phosphate isomerase family. 6-phosphogluconolactonase subfamily.</text>
</comment>
<dbReference type="EMBL" id="ABXB03000001">
    <property type="protein sequence ID" value="EFA23479.1"/>
    <property type="molecule type" value="Genomic_DNA"/>
</dbReference>
<dbReference type="UniPathway" id="UPA00115">
    <property type="reaction ID" value="UER00409"/>
</dbReference>
<reference evidence="10 12" key="2">
    <citation type="submission" date="2014-03" db="EMBL/GenBank/DDBJ databases">
        <title>Genomics of Bifidobacteria.</title>
        <authorList>
            <person name="Ventura M."/>
            <person name="Milani C."/>
            <person name="Lugli G.A."/>
        </authorList>
    </citation>
    <scope>NUCLEOTIDE SEQUENCE [LARGE SCALE GENOMIC DNA]</scope>
    <source>
        <strain evidence="10 12">LMG 11596</strain>
    </source>
</reference>
<evidence type="ECO:0000256" key="6">
    <source>
        <dbReference type="ARBA" id="ARBA00020337"/>
    </source>
</evidence>
<comment type="pathway">
    <text evidence="3 7">Carbohydrate degradation; pentose phosphate pathway; D-ribulose 5-phosphate from D-glucose 6-phosphate (oxidative stage): step 2/3.</text>
</comment>
<organism evidence="9 11">
    <name type="scientific">Bifidobacterium gallicum DSM 20093 = LMG 11596</name>
    <dbReference type="NCBI Taxonomy" id="561180"/>
    <lineage>
        <taxon>Bacteria</taxon>
        <taxon>Bacillati</taxon>
        <taxon>Actinomycetota</taxon>
        <taxon>Actinomycetes</taxon>
        <taxon>Bifidobacteriales</taxon>
        <taxon>Bifidobacteriaceae</taxon>
        <taxon>Bifidobacterium</taxon>
    </lineage>
</organism>
<dbReference type="EC" id="3.1.1.31" evidence="5 7"/>
<dbReference type="InterPro" id="IPR005900">
    <property type="entry name" value="6-phosphogluconolactonase_DevB"/>
</dbReference>
<dbReference type="Pfam" id="PF01182">
    <property type="entry name" value="Glucosamine_iso"/>
    <property type="match status" value="1"/>
</dbReference>
<sequence>MSTRTIVAASSRAETAQNVADRFIMTARRLLDEPGRTRIDVAVSGGTDGTAALAAINDSPARDAVDWSRVHIWWGDERFVAADSPERNARAARKALLNTLLRSGALDGSQIHEMPADGRSAVEIDSASDAEDDEKLARASRVYQSVMVNELGLKPYERALDHPELASNARRPSLDIAMFGIGPDGHIASLFPNFPQTLIDNDDILCVGVAGSPKMPPLRLTLTVPMINQSAQVWMIGSGAAKAQAVQETFTRHNDPAWPGSFVNGKQQTIWFTDQAVQV</sequence>
<evidence type="ECO:0000256" key="7">
    <source>
        <dbReference type="RuleBase" id="RU365095"/>
    </source>
</evidence>
<dbReference type="EMBL" id="JGYW01000011">
    <property type="protein sequence ID" value="KFI57235.1"/>
    <property type="molecule type" value="Genomic_DNA"/>
</dbReference>
<dbReference type="InterPro" id="IPR006148">
    <property type="entry name" value="Glc/Gal-6P_isomerase"/>
</dbReference>
<dbReference type="PANTHER" id="PTHR11054:SF0">
    <property type="entry name" value="6-PHOSPHOGLUCONOLACTONASE"/>
    <property type="match status" value="1"/>
</dbReference>
<dbReference type="InterPro" id="IPR037171">
    <property type="entry name" value="NagB/RpiA_transferase-like"/>
</dbReference>